<evidence type="ECO:0000313" key="3">
    <source>
        <dbReference type="Proteomes" id="UP000325755"/>
    </source>
</evidence>
<sequence>MNRRYPCLSFFAMLLLAGCAGQNMNQLDRGFRLNADKYQNIPGNYNRGHGYYGEYRRSDVY</sequence>
<evidence type="ECO:0000256" key="1">
    <source>
        <dbReference type="SAM" id="SignalP"/>
    </source>
</evidence>
<name>A0A5Q0BLZ9_9GAMM</name>
<dbReference type="KEGG" id="mmob:F6R98_17230"/>
<dbReference type="PROSITE" id="PS51257">
    <property type="entry name" value="PROKAR_LIPOPROTEIN"/>
    <property type="match status" value="1"/>
</dbReference>
<evidence type="ECO:0008006" key="4">
    <source>
        <dbReference type="Google" id="ProtNLM"/>
    </source>
</evidence>
<organism evidence="2 3">
    <name type="scientific">Candidatus Methylospira mobilis</name>
    <dbReference type="NCBI Taxonomy" id="1808979"/>
    <lineage>
        <taxon>Bacteria</taxon>
        <taxon>Pseudomonadati</taxon>
        <taxon>Pseudomonadota</taxon>
        <taxon>Gammaproteobacteria</taxon>
        <taxon>Methylococcales</taxon>
        <taxon>Methylococcaceae</taxon>
        <taxon>Candidatus Methylospira</taxon>
    </lineage>
</organism>
<reference evidence="2 3" key="1">
    <citation type="submission" date="2019-09" db="EMBL/GenBank/DDBJ databases">
        <title>Ecophysiology of the spiral-shaped methanotroph Methylospira mobilis as revealed by the complete genome sequence.</title>
        <authorList>
            <person name="Oshkin I.Y."/>
            <person name="Dedysh S.N."/>
            <person name="Miroshnikov K."/>
            <person name="Danilova O.V."/>
            <person name="Hakobyan A."/>
            <person name="Liesack W."/>
        </authorList>
    </citation>
    <scope>NUCLEOTIDE SEQUENCE [LARGE SCALE GENOMIC DNA]</scope>
    <source>
        <strain evidence="2 3">Shm1</strain>
    </source>
</reference>
<proteinExistence type="predicted"/>
<gene>
    <name evidence="2" type="ORF">F6R98_17230</name>
</gene>
<accession>A0A5Q0BLZ9</accession>
<keyword evidence="3" id="KW-1185">Reference proteome</keyword>
<dbReference type="Proteomes" id="UP000325755">
    <property type="component" value="Chromosome"/>
</dbReference>
<protein>
    <recommendedName>
        <fullName evidence="4">Lipoprotein</fullName>
    </recommendedName>
</protein>
<dbReference type="AlphaFoldDB" id="A0A5Q0BLZ9"/>
<dbReference type="EMBL" id="CP044205">
    <property type="protein sequence ID" value="QFY44162.1"/>
    <property type="molecule type" value="Genomic_DNA"/>
</dbReference>
<feature type="chain" id="PRO_5024869179" description="Lipoprotein" evidence="1">
    <location>
        <begin position="23"/>
        <end position="61"/>
    </location>
</feature>
<dbReference type="InParanoid" id="A0A5Q0BLZ9"/>
<dbReference type="RefSeq" id="WP_153250131.1">
    <property type="nucleotide sequence ID" value="NZ_CP044205.1"/>
</dbReference>
<evidence type="ECO:0000313" key="2">
    <source>
        <dbReference type="EMBL" id="QFY44162.1"/>
    </source>
</evidence>
<feature type="signal peptide" evidence="1">
    <location>
        <begin position="1"/>
        <end position="22"/>
    </location>
</feature>
<keyword evidence="1" id="KW-0732">Signal</keyword>